<evidence type="ECO:0000256" key="2">
    <source>
        <dbReference type="ARBA" id="ARBA00022679"/>
    </source>
</evidence>
<dbReference type="PANTHER" id="PTHR47806">
    <property type="entry name" value="50S RIBOSOMAL PROTEIN L3 GLUTAMINE METHYLTRANSFERASE"/>
    <property type="match status" value="1"/>
</dbReference>
<dbReference type="GO" id="GO:0003676">
    <property type="term" value="F:nucleic acid binding"/>
    <property type="evidence" value="ECO:0007669"/>
    <property type="project" value="InterPro"/>
</dbReference>
<evidence type="ECO:0000259" key="4">
    <source>
        <dbReference type="Pfam" id="PF05175"/>
    </source>
</evidence>
<evidence type="ECO:0000313" key="6">
    <source>
        <dbReference type="Proteomes" id="UP000626148"/>
    </source>
</evidence>
<feature type="domain" description="Methyltransferase small" evidence="4">
    <location>
        <begin position="144"/>
        <end position="225"/>
    </location>
</feature>
<dbReference type="GO" id="GO:0005840">
    <property type="term" value="C:ribosome"/>
    <property type="evidence" value="ECO:0007669"/>
    <property type="project" value="UniProtKB-KW"/>
</dbReference>
<keyword evidence="6" id="KW-1185">Reference proteome</keyword>
<gene>
    <name evidence="5" type="primary">prmB</name>
    <name evidence="5" type="ORF">GCM10007392_17730</name>
</gene>
<dbReference type="NCBIfam" id="TIGR03533">
    <property type="entry name" value="L3_gln_methyl"/>
    <property type="match status" value="1"/>
</dbReference>
<keyword evidence="5" id="KW-0687">Ribonucleoprotein</keyword>
<dbReference type="PANTHER" id="PTHR47806:SF1">
    <property type="entry name" value="RIBOSOMAL PROTEIN UL3 GLUTAMINE METHYLTRANSFERASE"/>
    <property type="match status" value="1"/>
</dbReference>
<dbReference type="PROSITE" id="PS00092">
    <property type="entry name" value="N6_MTASE"/>
    <property type="match status" value="1"/>
</dbReference>
<dbReference type="InterPro" id="IPR002052">
    <property type="entry name" value="DNA_methylase_N6_adenine_CS"/>
</dbReference>
<name>A0A918K723_9GAMM</name>
<organism evidence="5 6">
    <name type="scientific">Saccharospirillum salsuginis</name>
    <dbReference type="NCBI Taxonomy" id="418750"/>
    <lineage>
        <taxon>Bacteria</taxon>
        <taxon>Pseudomonadati</taxon>
        <taxon>Pseudomonadota</taxon>
        <taxon>Gammaproteobacteria</taxon>
        <taxon>Oceanospirillales</taxon>
        <taxon>Saccharospirillaceae</taxon>
        <taxon>Saccharospirillum</taxon>
    </lineage>
</organism>
<evidence type="ECO:0000313" key="5">
    <source>
        <dbReference type="EMBL" id="GGX50972.1"/>
    </source>
</evidence>
<accession>A0A918K723</accession>
<comment type="caution">
    <text evidence="5">The sequence shown here is derived from an EMBL/GenBank/DDBJ whole genome shotgun (WGS) entry which is preliminary data.</text>
</comment>
<reference evidence="5" key="2">
    <citation type="submission" date="2020-09" db="EMBL/GenBank/DDBJ databases">
        <authorList>
            <person name="Sun Q."/>
            <person name="Kim S."/>
        </authorList>
    </citation>
    <scope>NUCLEOTIDE SEQUENCE</scope>
    <source>
        <strain evidence="5">KCTC 22169</strain>
    </source>
</reference>
<dbReference type="SUPFAM" id="SSF53335">
    <property type="entry name" value="S-adenosyl-L-methionine-dependent methyltransferases"/>
    <property type="match status" value="1"/>
</dbReference>
<keyword evidence="3" id="KW-0949">S-adenosyl-L-methionine</keyword>
<dbReference type="NCBIfam" id="TIGR00536">
    <property type="entry name" value="hemK_fam"/>
    <property type="match status" value="1"/>
</dbReference>
<evidence type="ECO:0000256" key="1">
    <source>
        <dbReference type="ARBA" id="ARBA00022603"/>
    </source>
</evidence>
<protein>
    <submittedName>
        <fullName evidence="5">50S ribosomal protein L3 glutamine methyltransferase</fullName>
    </submittedName>
</protein>
<evidence type="ECO:0000256" key="3">
    <source>
        <dbReference type="ARBA" id="ARBA00022691"/>
    </source>
</evidence>
<dbReference type="GO" id="GO:0005829">
    <property type="term" value="C:cytosol"/>
    <property type="evidence" value="ECO:0007669"/>
    <property type="project" value="TreeGrafter"/>
</dbReference>
<keyword evidence="2" id="KW-0808">Transferase</keyword>
<dbReference type="FunFam" id="3.40.50.150:FF:000042">
    <property type="entry name" value="50S ribosomal protein L3 glutamine methyltransferase"/>
    <property type="match status" value="1"/>
</dbReference>
<keyword evidence="1 5" id="KW-0489">Methyltransferase</keyword>
<proteinExistence type="predicted"/>
<dbReference type="InterPro" id="IPR007848">
    <property type="entry name" value="Small_mtfrase_dom"/>
</dbReference>
<dbReference type="AlphaFoldDB" id="A0A918K723"/>
<dbReference type="Gene3D" id="3.40.50.150">
    <property type="entry name" value="Vaccinia Virus protein VP39"/>
    <property type="match status" value="1"/>
</dbReference>
<dbReference type="RefSeq" id="WP_189608190.1">
    <property type="nucleotide sequence ID" value="NZ_BMXR01000004.1"/>
</dbReference>
<reference evidence="5" key="1">
    <citation type="journal article" date="2014" name="Int. J. Syst. Evol. Microbiol.">
        <title>Complete genome sequence of Corynebacterium casei LMG S-19264T (=DSM 44701T), isolated from a smear-ripened cheese.</title>
        <authorList>
            <consortium name="US DOE Joint Genome Institute (JGI-PGF)"/>
            <person name="Walter F."/>
            <person name="Albersmeier A."/>
            <person name="Kalinowski J."/>
            <person name="Ruckert C."/>
        </authorList>
    </citation>
    <scope>NUCLEOTIDE SEQUENCE</scope>
    <source>
        <strain evidence="5">KCTC 22169</strain>
    </source>
</reference>
<keyword evidence="5" id="KW-0689">Ribosomal protein</keyword>
<dbReference type="InterPro" id="IPR004556">
    <property type="entry name" value="HemK-like"/>
</dbReference>
<dbReference type="InterPro" id="IPR029063">
    <property type="entry name" value="SAM-dependent_MTases_sf"/>
</dbReference>
<dbReference type="Proteomes" id="UP000626148">
    <property type="component" value="Unassembled WGS sequence"/>
</dbReference>
<dbReference type="InterPro" id="IPR017127">
    <property type="entry name" value="Ribosome_uL3_MTase"/>
</dbReference>
<dbReference type="PIRSF" id="PIRSF037167">
    <property type="entry name" value="Mtase_YfcB_prd"/>
    <property type="match status" value="1"/>
</dbReference>
<dbReference type="CDD" id="cd02440">
    <property type="entry name" value="AdoMet_MTases"/>
    <property type="match status" value="1"/>
</dbReference>
<dbReference type="EMBL" id="BMXR01000004">
    <property type="protein sequence ID" value="GGX50972.1"/>
    <property type="molecule type" value="Genomic_DNA"/>
</dbReference>
<dbReference type="Pfam" id="PF05175">
    <property type="entry name" value="MTS"/>
    <property type="match status" value="1"/>
</dbReference>
<dbReference type="GO" id="GO:0032259">
    <property type="term" value="P:methylation"/>
    <property type="evidence" value="ECO:0007669"/>
    <property type="project" value="UniProtKB-KW"/>
</dbReference>
<sequence length="312" mass="34985">MTDPARLTEFSDPDRQAECLSELVSLGDWVRFAASQMGAHEVFYGHGFESGWDEAVFLCLRGLHLDWDAPPQVLYGRLLNAERSRLWALIQRRCVDRIPTAYLLSEAWYFGEPFKVTPEVLIPRSPIAELIEDRFEPWIDSEPETILDLCTGSGCIGIACARAFPDAQVHLSDLSEDAIRLAIDNIDTKDLGWQVSAFQGDLFESLDGQRYDLIVSNPPYVDTEDLDSMPEEFHHEPRLGLEAGEDGLDIVRRILKEAPNYLTDQGLLVCEVGNSAAALIEAYPDLPFEWPEFASGGHGVFVISAEALRERQ</sequence>
<dbReference type="GO" id="GO:0036009">
    <property type="term" value="F:protein-glutamine N-methyltransferase activity"/>
    <property type="evidence" value="ECO:0007669"/>
    <property type="project" value="InterPro"/>
</dbReference>